<evidence type="ECO:0000259" key="1">
    <source>
        <dbReference type="Pfam" id="PF22016"/>
    </source>
</evidence>
<keyword evidence="3" id="KW-1185">Reference proteome</keyword>
<dbReference type="Proteomes" id="UP000319825">
    <property type="component" value="Unassembled WGS sequence"/>
</dbReference>
<comment type="caution">
    <text evidence="2">The sequence shown here is derived from an EMBL/GenBank/DDBJ whole genome shotgun (WGS) entry which is preliminary data.</text>
</comment>
<name>A0A562I9X4_MICOL</name>
<protein>
    <recommendedName>
        <fullName evidence="1">DUF6933 domain-containing protein</fullName>
    </recommendedName>
</protein>
<dbReference type="AlphaFoldDB" id="A0A562I9X4"/>
<reference evidence="2 3" key="1">
    <citation type="submission" date="2019-07" db="EMBL/GenBank/DDBJ databases">
        <title>R&amp;d 2014.</title>
        <authorList>
            <person name="Klenk H.-P."/>
        </authorList>
    </citation>
    <scope>NUCLEOTIDE SEQUENCE [LARGE SCALE GENOMIC DNA]</scope>
    <source>
        <strain evidence="2 3">DSM 43868</strain>
    </source>
</reference>
<sequence length="164" mass="18003">MFILRATAKLRQRIGPLAPHDGERATTVLGDWYATVLPWRPQVALLVNERTLLPALMPLAPAVTMPARASDQVGAVLTAHGVPDLVIRGEVDQMRQWRIAPTANRSIVGIMNDFAFLADTWRNAAKPNLLDLAVRLAATPCSPLYQRHVSPDRELAAIVQQISS</sequence>
<dbReference type="Pfam" id="PF22016">
    <property type="entry name" value="DUF6933"/>
    <property type="match status" value="1"/>
</dbReference>
<organism evidence="2 3">
    <name type="scientific">Micromonospora olivasterospora</name>
    <dbReference type="NCBI Taxonomy" id="1880"/>
    <lineage>
        <taxon>Bacteria</taxon>
        <taxon>Bacillati</taxon>
        <taxon>Actinomycetota</taxon>
        <taxon>Actinomycetes</taxon>
        <taxon>Micromonosporales</taxon>
        <taxon>Micromonosporaceae</taxon>
        <taxon>Micromonospora</taxon>
    </lineage>
</organism>
<gene>
    <name evidence="2" type="ORF">JD77_02756</name>
</gene>
<dbReference type="InterPro" id="IPR053864">
    <property type="entry name" value="DUF6933"/>
</dbReference>
<evidence type="ECO:0000313" key="2">
    <source>
        <dbReference type="EMBL" id="TWH67771.1"/>
    </source>
</evidence>
<feature type="domain" description="DUF6933" evidence="1">
    <location>
        <begin position="3"/>
        <end position="154"/>
    </location>
</feature>
<dbReference type="RefSeq" id="WP_170286441.1">
    <property type="nucleotide sequence ID" value="NZ_BAAATQ010000321.1"/>
</dbReference>
<dbReference type="EMBL" id="VLKE01000001">
    <property type="protein sequence ID" value="TWH67771.1"/>
    <property type="molecule type" value="Genomic_DNA"/>
</dbReference>
<accession>A0A562I9X4</accession>
<evidence type="ECO:0000313" key="3">
    <source>
        <dbReference type="Proteomes" id="UP000319825"/>
    </source>
</evidence>
<proteinExistence type="predicted"/>